<dbReference type="InterPro" id="IPR003537">
    <property type="entry name" value="YopE-like"/>
</dbReference>
<feature type="region of interest" description="Disordered" evidence="3">
    <location>
        <begin position="20"/>
        <end position="40"/>
    </location>
</feature>
<evidence type="ECO:0000256" key="3">
    <source>
        <dbReference type="SAM" id="MobiDB-lite"/>
    </source>
</evidence>
<dbReference type="GO" id="GO:0005096">
    <property type="term" value="F:GTPase activator activity"/>
    <property type="evidence" value="ECO:0007669"/>
    <property type="project" value="UniProtKB-KW"/>
</dbReference>
<name>A0AAX3FTA3_9PSED</name>
<dbReference type="AlphaFoldDB" id="A0AAX3FTA3"/>
<proteinExistence type="predicted"/>
<evidence type="ECO:0000313" key="6">
    <source>
        <dbReference type="Proteomes" id="UP000277437"/>
    </source>
</evidence>
<dbReference type="Pfam" id="PF03545">
    <property type="entry name" value="YopE"/>
    <property type="match status" value="1"/>
</dbReference>
<dbReference type="InterPro" id="IPR037168">
    <property type="entry name" value="YopE_GAP_dom_sf"/>
</dbReference>
<protein>
    <submittedName>
        <fullName evidence="5">Exoenzyme S</fullName>
    </submittedName>
</protein>
<evidence type="ECO:0000256" key="2">
    <source>
        <dbReference type="ARBA" id="ARBA00023026"/>
    </source>
</evidence>
<dbReference type="SUPFAM" id="SSF47233">
    <property type="entry name" value="Bacterial GAP domain"/>
    <property type="match status" value="1"/>
</dbReference>
<evidence type="ECO:0000256" key="1">
    <source>
        <dbReference type="ARBA" id="ARBA00022468"/>
    </source>
</evidence>
<feature type="compositionally biased region" description="Polar residues" evidence="3">
    <location>
        <begin position="20"/>
        <end position="31"/>
    </location>
</feature>
<feature type="domain" description="Virulence factor YopE GAP" evidence="4">
    <location>
        <begin position="129"/>
        <end position="190"/>
    </location>
</feature>
<dbReference type="Gene3D" id="1.20.120.260">
    <property type="entry name" value="Virulence factor YopE uncharacterised domain"/>
    <property type="match status" value="1"/>
</dbReference>
<organism evidence="5 6">
    <name type="scientific">Pseudomonas chlororaphis</name>
    <dbReference type="NCBI Taxonomy" id="587753"/>
    <lineage>
        <taxon>Bacteria</taxon>
        <taxon>Pseudomonadati</taxon>
        <taxon>Pseudomonadota</taxon>
        <taxon>Gammaproteobacteria</taxon>
        <taxon>Pseudomonadales</taxon>
        <taxon>Pseudomonadaceae</taxon>
        <taxon>Pseudomonas</taxon>
    </lineage>
</organism>
<dbReference type="Proteomes" id="UP000277437">
    <property type="component" value="Chromosome"/>
</dbReference>
<reference evidence="5 6" key="1">
    <citation type="submission" date="2018-12" db="EMBL/GenBank/DDBJ databases">
        <authorList>
            <consortium name="Pathogen Informatics"/>
        </authorList>
    </citation>
    <scope>NUCLEOTIDE SEQUENCE [LARGE SCALE GENOMIC DNA]</scope>
    <source>
        <strain evidence="5 6">NCTC7357</strain>
    </source>
</reference>
<accession>A0AAX3FTA3</accession>
<gene>
    <name evidence="5" type="ORF">NCTC7357_00911</name>
</gene>
<dbReference type="InterPro" id="IPR014773">
    <property type="entry name" value="YopE_GAP_dom"/>
</dbReference>
<keyword evidence="1" id="KW-0343">GTPase activation</keyword>
<evidence type="ECO:0000259" key="4">
    <source>
        <dbReference type="Pfam" id="PF03545"/>
    </source>
</evidence>
<dbReference type="Gene3D" id="6.10.250.2690">
    <property type="match status" value="1"/>
</dbReference>
<dbReference type="PRINTS" id="PR01372">
    <property type="entry name" value="YERSINIAYOPE"/>
</dbReference>
<evidence type="ECO:0000313" key="5">
    <source>
        <dbReference type="EMBL" id="VEF72675.1"/>
    </source>
</evidence>
<dbReference type="EMBL" id="LR134334">
    <property type="protein sequence ID" value="VEF72675.1"/>
    <property type="molecule type" value="Genomic_DNA"/>
</dbReference>
<keyword evidence="2" id="KW-0843">Virulence</keyword>
<sequence>MSDTLNTSFLHAATSRRYQSPVTCTQPSSVPVTGPVTTPAEDVRLSGRQEQSQGGGLLSRMSAQVIRPFVALQKWIGSLLGRDGAHATSTWTPKEPLDPNDLGAIQRERLAKVVKAFDGVESFANFTAEDLAARYQELAINNGGFRRVATGLKNLKGCSLGDEINSRVWNLENKDIEGISFLKWGDPGPFIKSWFSLATPMHRMEQVMSDPDLSEREKVSRMESIMKKFDMLSGGGSRLDRAVAGLGEAAREIDQLRTDLLKRSEGEADTSADTSTSPATYLQSVNASYVAYPLQAESSDYAEIEDFLESSEQRGKVSPEEKPKKESIYTTFDYAKKAEDRKKALETK</sequence>